<proteinExistence type="predicted"/>
<evidence type="ECO:0000313" key="1">
    <source>
        <dbReference type="EMBL" id="GIY71866.1"/>
    </source>
</evidence>
<reference evidence="1 2" key="1">
    <citation type="submission" date="2021-06" db="EMBL/GenBank/DDBJ databases">
        <title>Caerostris darwini draft genome.</title>
        <authorList>
            <person name="Kono N."/>
            <person name="Arakawa K."/>
        </authorList>
    </citation>
    <scope>NUCLEOTIDE SEQUENCE [LARGE SCALE GENOMIC DNA]</scope>
</reference>
<sequence>MGFNHQFPKSLDVASLVQTEQSKASSECHLPCGESSRVPPVCPVREFQLLPYTLPQNGVQHLLSAGCLRGSLGHHYLLLFQHPLGDFKEIQGFGW</sequence>
<keyword evidence="2" id="KW-1185">Reference proteome</keyword>
<dbReference type="Proteomes" id="UP001054837">
    <property type="component" value="Unassembled WGS sequence"/>
</dbReference>
<dbReference type="AlphaFoldDB" id="A0AAV4VPW0"/>
<comment type="caution">
    <text evidence="1">The sequence shown here is derived from an EMBL/GenBank/DDBJ whole genome shotgun (WGS) entry which is preliminary data.</text>
</comment>
<gene>
    <name evidence="1" type="ORF">CDAR_573401</name>
</gene>
<name>A0AAV4VPW0_9ARAC</name>
<organism evidence="1 2">
    <name type="scientific">Caerostris darwini</name>
    <dbReference type="NCBI Taxonomy" id="1538125"/>
    <lineage>
        <taxon>Eukaryota</taxon>
        <taxon>Metazoa</taxon>
        <taxon>Ecdysozoa</taxon>
        <taxon>Arthropoda</taxon>
        <taxon>Chelicerata</taxon>
        <taxon>Arachnida</taxon>
        <taxon>Araneae</taxon>
        <taxon>Araneomorphae</taxon>
        <taxon>Entelegynae</taxon>
        <taxon>Araneoidea</taxon>
        <taxon>Araneidae</taxon>
        <taxon>Caerostris</taxon>
    </lineage>
</organism>
<evidence type="ECO:0000313" key="2">
    <source>
        <dbReference type="Proteomes" id="UP001054837"/>
    </source>
</evidence>
<protein>
    <submittedName>
        <fullName evidence="1">Uncharacterized protein</fullName>
    </submittedName>
</protein>
<dbReference type="EMBL" id="BPLQ01013405">
    <property type="protein sequence ID" value="GIY71866.1"/>
    <property type="molecule type" value="Genomic_DNA"/>
</dbReference>
<accession>A0AAV4VPW0</accession>